<gene>
    <name evidence="1" type="ORF">MMSR116_29650</name>
</gene>
<dbReference type="RefSeq" id="WP_010684458.1">
    <property type="nucleotide sequence ID" value="NZ_CP043538.1"/>
</dbReference>
<sequence>MPTLAGITVFMAGRHSIGLTTLADDDDETRIVALRVRVDEELVGTVDGDWRDDDHDGIEAAALAYIKAQGIPLQDA</sequence>
<accession>A0A6B9FUP7</accession>
<protein>
    <submittedName>
        <fullName evidence="1">Uncharacterized protein</fullName>
    </submittedName>
</protein>
<name>A0A6B9FUP7_9HYPH</name>
<reference evidence="1 2" key="2">
    <citation type="journal article" date="2013" name="Genome Announc.">
        <title>Draft Genome Sequence of Methylobacterium mesophilicum Strain SR1.6/6, Isolated from Citrus sinensis.</title>
        <authorList>
            <person name="Marinho Almeida D."/>
            <person name="Dini-Andreote F."/>
            <person name="Camargo Neves A.A."/>
            <person name="Juca Ramos R.T."/>
            <person name="Andreote F.D."/>
            <person name="Carneiro A.R."/>
            <person name="Oliveira de Souza Lima A."/>
            <person name="Caracciolo Gomes de Sa P.H."/>
            <person name="Ribeiro Barbosa M.S."/>
            <person name="Araujo W.L."/>
            <person name="Silva A."/>
        </authorList>
    </citation>
    <scope>NUCLEOTIDE SEQUENCE [LARGE SCALE GENOMIC DNA]</scope>
    <source>
        <strain evidence="1 2">SR1.6/6</strain>
    </source>
</reference>
<reference evidence="1 2" key="1">
    <citation type="journal article" date="2012" name="Genet. Mol. Biol.">
        <title>Analysis of 16S rRNA and mxaF genes revealing insights into Methylobacterium niche-specific plant association.</title>
        <authorList>
            <person name="Dourado M.N."/>
            <person name="Andreote F.D."/>
            <person name="Dini-Andreote F."/>
            <person name="Conti R."/>
            <person name="Araujo J.M."/>
            <person name="Araujo W.L."/>
        </authorList>
    </citation>
    <scope>NUCLEOTIDE SEQUENCE [LARGE SCALE GENOMIC DNA]</scope>
    <source>
        <strain evidence="1 2">SR1.6/6</strain>
    </source>
</reference>
<evidence type="ECO:0000313" key="2">
    <source>
        <dbReference type="Proteomes" id="UP000012488"/>
    </source>
</evidence>
<dbReference type="KEGG" id="mmes:MMSR116_29650"/>
<organism evidence="1 2">
    <name type="scientific">Methylobacterium mesophilicum SR1.6/6</name>
    <dbReference type="NCBI Taxonomy" id="908290"/>
    <lineage>
        <taxon>Bacteria</taxon>
        <taxon>Pseudomonadati</taxon>
        <taxon>Pseudomonadota</taxon>
        <taxon>Alphaproteobacteria</taxon>
        <taxon>Hyphomicrobiales</taxon>
        <taxon>Methylobacteriaceae</taxon>
        <taxon>Methylobacterium</taxon>
    </lineage>
</organism>
<dbReference type="Proteomes" id="UP000012488">
    <property type="component" value="Chromosome"/>
</dbReference>
<evidence type="ECO:0000313" key="1">
    <source>
        <dbReference type="EMBL" id="QGY05599.1"/>
    </source>
</evidence>
<dbReference type="AlphaFoldDB" id="A0A6B9FUP7"/>
<proteinExistence type="predicted"/>
<dbReference type="EMBL" id="CP043538">
    <property type="protein sequence ID" value="QGY05599.1"/>
    <property type="molecule type" value="Genomic_DNA"/>
</dbReference>